<keyword evidence="5 7" id="KW-0413">Isomerase</keyword>
<comment type="cofactor">
    <cofactor evidence="2">
        <name>NAD(+)</name>
        <dbReference type="ChEBI" id="CHEBI:57540"/>
    </cofactor>
</comment>
<dbReference type="GO" id="GO:0005996">
    <property type="term" value="P:monosaccharide metabolic process"/>
    <property type="evidence" value="ECO:0007669"/>
    <property type="project" value="TreeGrafter"/>
</dbReference>
<dbReference type="Gene3D" id="3.40.50.720">
    <property type="entry name" value="NAD(P)-binding Rossmann-like Domain"/>
    <property type="match status" value="1"/>
</dbReference>
<dbReference type="PANTHER" id="PTHR43725:SF47">
    <property type="entry name" value="UDP-GLUCOSE 4-EPIMERASE"/>
    <property type="match status" value="1"/>
</dbReference>
<dbReference type="EMBL" id="VSSQ01114279">
    <property type="protein sequence ID" value="MPN50262.1"/>
    <property type="molecule type" value="Genomic_DNA"/>
</dbReference>
<gene>
    <name evidence="7" type="primary">lnpD_16</name>
    <name evidence="7" type="ORF">SDC9_197888</name>
</gene>
<comment type="caution">
    <text evidence="7">The sequence shown here is derived from an EMBL/GenBank/DDBJ whole genome shotgun (WGS) entry which is preliminary data.</text>
</comment>
<evidence type="ECO:0000256" key="2">
    <source>
        <dbReference type="ARBA" id="ARBA00001911"/>
    </source>
</evidence>
<dbReference type="PRINTS" id="PR01713">
    <property type="entry name" value="NUCEPIMERASE"/>
</dbReference>
<organism evidence="7">
    <name type="scientific">bioreactor metagenome</name>
    <dbReference type="NCBI Taxonomy" id="1076179"/>
    <lineage>
        <taxon>unclassified sequences</taxon>
        <taxon>metagenomes</taxon>
        <taxon>ecological metagenomes</taxon>
    </lineage>
</organism>
<dbReference type="InterPro" id="IPR016040">
    <property type="entry name" value="NAD(P)-bd_dom"/>
</dbReference>
<feature type="domain" description="NAD(P)-binding" evidence="6">
    <location>
        <begin position="2"/>
        <end position="123"/>
    </location>
</feature>
<dbReference type="GO" id="GO:0003978">
    <property type="term" value="F:UDP-glucose 4-epimerase activity"/>
    <property type="evidence" value="ECO:0007669"/>
    <property type="project" value="UniProtKB-EC"/>
</dbReference>
<evidence type="ECO:0000313" key="7">
    <source>
        <dbReference type="EMBL" id="MPN50262.1"/>
    </source>
</evidence>
<dbReference type="EC" id="5.1.3.2" evidence="3"/>
<evidence type="ECO:0000256" key="4">
    <source>
        <dbReference type="ARBA" id="ARBA00023027"/>
    </source>
</evidence>
<dbReference type="PANTHER" id="PTHR43725">
    <property type="entry name" value="UDP-GLUCOSE 4-EPIMERASE"/>
    <property type="match status" value="1"/>
</dbReference>
<dbReference type="Gene3D" id="3.90.25.10">
    <property type="entry name" value="UDP-galactose 4-epimerase, domain 1"/>
    <property type="match status" value="1"/>
</dbReference>
<dbReference type="Pfam" id="PF16363">
    <property type="entry name" value="GDP_Man_Dehyd"/>
    <property type="match status" value="1"/>
</dbReference>
<reference evidence="7" key="1">
    <citation type="submission" date="2019-08" db="EMBL/GenBank/DDBJ databases">
        <authorList>
            <person name="Kucharzyk K."/>
            <person name="Murdoch R.W."/>
            <person name="Higgins S."/>
            <person name="Loffler F."/>
        </authorList>
    </citation>
    <scope>NUCLEOTIDE SEQUENCE</scope>
</reference>
<sequence>MPYITQVAAGKLPGLKVFGDDYPTSDGSGVRDYIHVCDLAEGHVKTLDRLEQGGLYTYNLGTGRGVSVLELVRLFEKVNGVKIPYTVTGRRAGDTAECYADAGKAERELGWKASRTVEDMCRDSYRWQTNNPNGYKD</sequence>
<evidence type="ECO:0000256" key="1">
    <source>
        <dbReference type="ARBA" id="ARBA00000083"/>
    </source>
</evidence>
<dbReference type="InterPro" id="IPR036291">
    <property type="entry name" value="NAD(P)-bd_dom_sf"/>
</dbReference>
<accession>A0A645IHD7</accession>
<evidence type="ECO:0000259" key="6">
    <source>
        <dbReference type="Pfam" id="PF16363"/>
    </source>
</evidence>
<keyword evidence="4" id="KW-0520">NAD</keyword>
<comment type="catalytic activity">
    <reaction evidence="1">
        <text>UDP-alpha-D-glucose = UDP-alpha-D-galactose</text>
        <dbReference type="Rhea" id="RHEA:22168"/>
        <dbReference type="ChEBI" id="CHEBI:58885"/>
        <dbReference type="ChEBI" id="CHEBI:66914"/>
        <dbReference type="EC" id="5.1.3.2"/>
    </reaction>
</comment>
<dbReference type="SUPFAM" id="SSF51735">
    <property type="entry name" value="NAD(P)-binding Rossmann-fold domains"/>
    <property type="match status" value="1"/>
</dbReference>
<proteinExistence type="predicted"/>
<evidence type="ECO:0000256" key="5">
    <source>
        <dbReference type="ARBA" id="ARBA00023235"/>
    </source>
</evidence>
<evidence type="ECO:0000256" key="3">
    <source>
        <dbReference type="ARBA" id="ARBA00013189"/>
    </source>
</evidence>
<dbReference type="GO" id="GO:0005829">
    <property type="term" value="C:cytosol"/>
    <property type="evidence" value="ECO:0007669"/>
    <property type="project" value="TreeGrafter"/>
</dbReference>
<protein>
    <recommendedName>
        <fullName evidence="3">UDP-glucose 4-epimerase</fullName>
        <ecNumber evidence="3">5.1.3.2</ecNumber>
    </recommendedName>
</protein>
<dbReference type="AlphaFoldDB" id="A0A645IHD7"/>
<name>A0A645IHD7_9ZZZZ</name>